<evidence type="ECO:0000313" key="6">
    <source>
        <dbReference type="Proteomes" id="UP000435112"/>
    </source>
</evidence>
<dbReference type="OrthoDB" id="10270031at2759"/>
<sequence length="58" mass="6606">MSTKRESLLLCSTVNAARCSSMWNNHNSKFSSARSLNFGGLVFCFWRLARACMSYISY</sequence>
<dbReference type="Proteomes" id="UP000429607">
    <property type="component" value="Unassembled WGS sequence"/>
</dbReference>
<comment type="caution">
    <text evidence="1">The sequence shown here is derived from an EMBL/GenBank/DDBJ whole genome shotgun (WGS) entry which is preliminary data.</text>
</comment>
<dbReference type="EMBL" id="QXFV01001104">
    <property type="protein sequence ID" value="KAE9015090.1"/>
    <property type="molecule type" value="Genomic_DNA"/>
</dbReference>
<dbReference type="Proteomes" id="UP000434957">
    <property type="component" value="Unassembled WGS sequence"/>
</dbReference>
<evidence type="ECO:0000313" key="5">
    <source>
        <dbReference type="Proteomes" id="UP000434957"/>
    </source>
</evidence>
<dbReference type="Proteomes" id="UP000435112">
    <property type="component" value="Unassembled WGS sequence"/>
</dbReference>
<reference evidence="4 6" key="1">
    <citation type="submission" date="2018-09" db="EMBL/GenBank/DDBJ databases">
        <title>Genomic investigation of the strawberry pathogen Phytophthora fragariae indicates pathogenicity is determined by transcriptional variation in three key races.</title>
        <authorList>
            <person name="Adams T.M."/>
            <person name="Armitage A.D."/>
            <person name="Sobczyk M.K."/>
            <person name="Bates H.J."/>
            <person name="Dunwell J.M."/>
            <person name="Nellist C.F."/>
            <person name="Harrison R.J."/>
        </authorList>
    </citation>
    <scope>NUCLEOTIDE SEQUENCE [LARGE SCALE GENOMIC DNA]</scope>
    <source>
        <strain evidence="1 4">SCRP249</strain>
        <strain evidence="2 6">SCRP324</strain>
        <strain evidence="3 5">SCRP333</strain>
    </source>
</reference>
<organism evidence="1 4">
    <name type="scientific">Phytophthora rubi</name>
    <dbReference type="NCBI Taxonomy" id="129364"/>
    <lineage>
        <taxon>Eukaryota</taxon>
        <taxon>Sar</taxon>
        <taxon>Stramenopiles</taxon>
        <taxon>Oomycota</taxon>
        <taxon>Peronosporomycetes</taxon>
        <taxon>Peronosporales</taxon>
        <taxon>Peronosporaceae</taxon>
        <taxon>Phytophthora</taxon>
    </lineage>
</organism>
<name>A0A6A3L8T7_9STRA</name>
<proteinExistence type="predicted"/>
<gene>
    <name evidence="1" type="ORF">PR001_g14983</name>
    <name evidence="2" type="ORF">PR002_g10380</name>
    <name evidence="3" type="ORF">PR003_g16245</name>
</gene>
<dbReference type="EMBL" id="QXFT01001175">
    <property type="protein sequence ID" value="KAE9326443.1"/>
    <property type="molecule type" value="Genomic_DNA"/>
</dbReference>
<protein>
    <submittedName>
        <fullName evidence="1">Uncharacterized protein</fullName>
    </submittedName>
</protein>
<accession>A0A6A3L8T7</accession>
<keyword evidence="5" id="KW-1185">Reference proteome</keyword>
<evidence type="ECO:0000313" key="2">
    <source>
        <dbReference type="EMBL" id="KAE9028480.1"/>
    </source>
</evidence>
<dbReference type="EMBL" id="QXFU01000586">
    <property type="protein sequence ID" value="KAE9028480.1"/>
    <property type="molecule type" value="Genomic_DNA"/>
</dbReference>
<evidence type="ECO:0000313" key="4">
    <source>
        <dbReference type="Proteomes" id="UP000429607"/>
    </source>
</evidence>
<evidence type="ECO:0000313" key="3">
    <source>
        <dbReference type="EMBL" id="KAE9326443.1"/>
    </source>
</evidence>
<evidence type="ECO:0000313" key="1">
    <source>
        <dbReference type="EMBL" id="KAE9015090.1"/>
    </source>
</evidence>
<dbReference type="AlphaFoldDB" id="A0A6A3L8T7"/>